<feature type="transmembrane region" description="Helical" evidence="1">
    <location>
        <begin position="21"/>
        <end position="41"/>
    </location>
</feature>
<evidence type="ECO:0000256" key="1">
    <source>
        <dbReference type="SAM" id="Phobius"/>
    </source>
</evidence>
<gene>
    <name evidence="2" type="ORF">HLQ16_06210</name>
</gene>
<reference evidence="2 3" key="1">
    <citation type="submission" date="2020-05" db="EMBL/GenBank/DDBJ databases">
        <title>Complete genome of Clostridium estertheticum subspecies estertheticum, isolated from Vacuum packed lamb meat from New Zealand imported to Switzerland.</title>
        <authorList>
            <person name="Wambui J."/>
            <person name="Stevens M.J.A."/>
            <person name="Stephan R."/>
        </authorList>
    </citation>
    <scope>NUCLEOTIDE SEQUENCE [LARGE SCALE GENOMIC DNA]</scope>
    <source>
        <strain evidence="2 3">CEST001</strain>
    </source>
</reference>
<name>A0A7Y3WR20_9CLOT</name>
<sequence length="250" mass="27977">MIALLRCIKSDFYKLRHTSIPWIHLLIPLAGAFMFLVYYRLSSWDTVKKISGYLEALSIAFPLLIGIISGIVIEQEEQAGNFQTLLCNTKSKNTTYLSKLIVLLLLGSFSIILAVGIFALGFHTMPNIFYLKAAGALVIGNVFLYILHVFISLQFGKGTSTGLGIAESLISALMLTGLGDGVWRFIPSAWSVRFCDYIVFKFTYHSVNSYATQAALDTKQGLFIMLFAVCIAFAISLFWFKKWEGRKSYD</sequence>
<dbReference type="Proteomes" id="UP000531659">
    <property type="component" value="Unassembled WGS sequence"/>
</dbReference>
<feature type="transmembrane region" description="Helical" evidence="1">
    <location>
        <begin position="100"/>
        <end position="122"/>
    </location>
</feature>
<protein>
    <submittedName>
        <fullName evidence="2">Lantibiotic immunity ABC transporter MutG family permease subunit</fullName>
    </submittedName>
</protein>
<feature type="transmembrane region" description="Helical" evidence="1">
    <location>
        <begin position="222"/>
        <end position="240"/>
    </location>
</feature>
<keyword evidence="1" id="KW-0812">Transmembrane</keyword>
<proteinExistence type="predicted"/>
<feature type="transmembrane region" description="Helical" evidence="1">
    <location>
        <begin position="128"/>
        <end position="151"/>
    </location>
</feature>
<evidence type="ECO:0000313" key="2">
    <source>
        <dbReference type="EMBL" id="NNU75522.1"/>
    </source>
</evidence>
<comment type="caution">
    <text evidence="2">The sequence shown here is derived from an EMBL/GenBank/DDBJ whole genome shotgun (WGS) entry which is preliminary data.</text>
</comment>
<dbReference type="CDD" id="cd21808">
    <property type="entry name" value="ABC-2_lan_permease_MutG"/>
    <property type="match status" value="1"/>
</dbReference>
<dbReference type="RefSeq" id="WP_171296279.1">
    <property type="nucleotide sequence ID" value="NZ_CP087098.1"/>
</dbReference>
<dbReference type="EMBL" id="JABEYB010000004">
    <property type="protein sequence ID" value="NNU75522.1"/>
    <property type="molecule type" value="Genomic_DNA"/>
</dbReference>
<dbReference type="InterPro" id="IPR022294">
    <property type="entry name" value="ABC-transptr_permeasesu"/>
</dbReference>
<keyword evidence="1" id="KW-0472">Membrane</keyword>
<feature type="transmembrane region" description="Helical" evidence="1">
    <location>
        <begin position="53"/>
        <end position="73"/>
    </location>
</feature>
<dbReference type="AlphaFoldDB" id="A0A7Y3WR20"/>
<dbReference type="Pfam" id="PF12730">
    <property type="entry name" value="ABC2_membrane_4"/>
    <property type="match status" value="1"/>
</dbReference>
<organism evidence="2 3">
    <name type="scientific">Clostridium estertheticum</name>
    <dbReference type="NCBI Taxonomy" id="238834"/>
    <lineage>
        <taxon>Bacteria</taxon>
        <taxon>Bacillati</taxon>
        <taxon>Bacillota</taxon>
        <taxon>Clostridia</taxon>
        <taxon>Eubacteriales</taxon>
        <taxon>Clostridiaceae</taxon>
        <taxon>Clostridium</taxon>
    </lineage>
</organism>
<keyword evidence="1" id="KW-1133">Transmembrane helix</keyword>
<evidence type="ECO:0000313" key="3">
    <source>
        <dbReference type="Proteomes" id="UP000531659"/>
    </source>
</evidence>
<accession>A0A7Y3WR20</accession>
<dbReference type="NCBIfam" id="TIGR03733">
    <property type="entry name" value="lanti_perm_MutG"/>
    <property type="match status" value="1"/>
</dbReference>